<dbReference type="PATRIC" id="fig|512763.3.peg.958"/>
<name>A0A0P0CMY1_9BACT</name>
<reference evidence="2 3" key="1">
    <citation type="submission" date="2015-08" db="EMBL/GenBank/DDBJ databases">
        <title>Complete genome sequence of Rufibacter tibetensis strain 1351t, a radiation-resistant bacterium from tibet plateau.</title>
        <authorList>
            <person name="Dai J."/>
        </authorList>
    </citation>
    <scope>NUCLEOTIDE SEQUENCE [LARGE SCALE GENOMIC DNA]</scope>
    <source>
        <strain evidence="2 3">1351</strain>
    </source>
</reference>
<proteinExistence type="predicted"/>
<evidence type="ECO:0000313" key="3">
    <source>
        <dbReference type="Proteomes" id="UP000061382"/>
    </source>
</evidence>
<evidence type="ECO:0000259" key="1">
    <source>
        <dbReference type="Pfam" id="PF23657"/>
    </source>
</evidence>
<dbReference type="KEGG" id="rti:DC20_04310"/>
<sequence length="208" mass="23447">MRKLYYYLIFSFTFLVLSCNNKESEPNPKTPTSLNKVIAEPVGANCSTGGSKIVTGLDSNYNGILDENEVTSTNYYCNADKQIRLPFPSENGYGTSTTEWYLIPEVSLRLIKFNKANFSNVDSITFTSNLRSNDGSTNCFVELLNLTDNTVISSSALKSNSPIYNLVESKNIFKELPNKEITLGVRMRSEQDGIYVQGHIFHLFLYRK</sequence>
<dbReference type="STRING" id="512763.DC20_04310"/>
<dbReference type="OrthoDB" id="676424at2"/>
<accession>A0A0P0CMY1</accession>
<feature type="domain" description="DUF7151" evidence="1">
    <location>
        <begin position="33"/>
        <end position="77"/>
    </location>
</feature>
<dbReference type="Pfam" id="PF23657">
    <property type="entry name" value="DUF7151"/>
    <property type="match status" value="1"/>
</dbReference>
<protein>
    <recommendedName>
        <fullName evidence="1">DUF7151 domain-containing protein</fullName>
    </recommendedName>
</protein>
<dbReference type="RefSeq" id="WP_062542707.1">
    <property type="nucleotide sequence ID" value="NZ_CP012643.1"/>
</dbReference>
<keyword evidence="3" id="KW-1185">Reference proteome</keyword>
<dbReference type="Proteomes" id="UP000061382">
    <property type="component" value="Chromosome"/>
</dbReference>
<organism evidence="2 3">
    <name type="scientific">Rufibacter tibetensis</name>
    <dbReference type="NCBI Taxonomy" id="512763"/>
    <lineage>
        <taxon>Bacteria</taxon>
        <taxon>Pseudomonadati</taxon>
        <taxon>Bacteroidota</taxon>
        <taxon>Cytophagia</taxon>
        <taxon>Cytophagales</taxon>
        <taxon>Hymenobacteraceae</taxon>
        <taxon>Rufibacter</taxon>
    </lineage>
</organism>
<dbReference type="EMBL" id="CP012643">
    <property type="protein sequence ID" value="ALI98347.1"/>
    <property type="molecule type" value="Genomic_DNA"/>
</dbReference>
<dbReference type="PROSITE" id="PS51257">
    <property type="entry name" value="PROKAR_LIPOPROTEIN"/>
    <property type="match status" value="1"/>
</dbReference>
<evidence type="ECO:0000313" key="2">
    <source>
        <dbReference type="EMBL" id="ALI98347.1"/>
    </source>
</evidence>
<gene>
    <name evidence="2" type="ORF">DC20_04310</name>
</gene>
<dbReference type="AlphaFoldDB" id="A0A0P0CMY1"/>
<dbReference type="InterPro" id="IPR055575">
    <property type="entry name" value="DUF7151"/>
</dbReference>